<protein>
    <recommendedName>
        <fullName evidence="4">Peptidase M10 serralysin C-terminal domain-containing protein</fullName>
    </recommendedName>
</protein>
<dbReference type="InterPro" id="IPR013858">
    <property type="entry name" value="Peptidase_M10B_C"/>
</dbReference>
<evidence type="ECO:0000313" key="5">
    <source>
        <dbReference type="EMBL" id="RAP40244.1"/>
    </source>
</evidence>
<dbReference type="Gene3D" id="2.60.120.560">
    <property type="entry name" value="Exo-inulinase, domain 1"/>
    <property type="match status" value="2"/>
</dbReference>
<dbReference type="InterPro" id="IPR051918">
    <property type="entry name" value="STPP_CPPED1"/>
</dbReference>
<dbReference type="Gene3D" id="2.60.120.200">
    <property type="match status" value="1"/>
</dbReference>
<dbReference type="PANTHER" id="PTHR43143:SF5">
    <property type="entry name" value="SECRETED PROTEIN"/>
    <property type="match status" value="1"/>
</dbReference>
<sequence>MSLPQGFPDRAAVPAREDMVWGNSMALDLAHHALGSTTDFGLPAINGTQADVLAFDALTDAQSVTLRPEADAPVAEWALSMDLYIPSTAGAYTGLVQTGDGDAELFLKRGADGAALGISGVYEGQVPFDTWVRVAMTVTLEDGETVLRKFVDGTLVGTQALGVTDRWTIDPDLGLRLFTDNDGETSAGFVSSIFFMANPPDAETVAAALASAPTPAAGGFFPVAPGAETVEVSFAGGTVATRYGAAEVILEGSDYRTPVALGDSRIGHAAQFGIEAPGGDVPVLNYSAFEASEGLHIAPPAGTPDLTDFTMVWDIRTDATGGFQSLLQLDAGNTSDGEFFINGSGGIGISGVYTGAVPAETWARIALSVKDNGDGSSTLSKYIDGTLVGTQSVETARFTIDASTGFLILTDEDGETAAGYLAHFGLSGAALSPAGIAALGGVDADGPFAEGEALVQIGFDGYEPTAEFGQGGVTLNDVSDDTPVEPEVSGGIRDMLVSLSDEARHYDLAELFGDGAHDFAVTNSNGEAVGASIEHGILTLDFDAYGLSDLVITATGANGESLEDHVRVRVAGENAYTIAVFPDTQDYTSNPYIEHVFSEMTQWVADNAEGKNINFLTNVGDVSQWSATNQFDIALSAYDILREAGVSFSIVQGNHDIVNSAGNLRDTSNFNDAFSVGYMSEDPTFGGVYDAEPERYDNNYHLWTATDGTGWVTINLEFGPRDDVLAWADRVLTEYGDRKAIIVTHSYNNFNGRHDPLGSDLEGEGAGYDYWLGADPEGAWDGEEIWRDVVSSHANVVFAFGGHIFGDGAETVVSYNDYGNKVYQFLMNYQNGVALEATEGGNGGNGAIRLITVDPDNDAIYTETYFTDLDEYFTGYRETEEPSRDGLTGSYVGHQEEFHDADIGERAAQAEADAGADLHIKADAGASSATVALTAAASADPDGDIASFTWTDETGTVVATGKETSAELGAGIHDLTLTVETASGVVSRDDLRVIVETDDVWLVETFDDGIAQGWINPAVAQPDLAEIGTDLGFGIGSINGVGQKTLTLSFDSHWRPEDSQTAEVLVSVDGGTPTAILHFDSAKTTDDGSNQNERISLDLKVPDTAASVEFFWKMSEAGNDWFWAVDNIVLTDADGTVLMAQDFDSLADDLQPATNENIPSDVLGWTHDAPEGWSVDTPDSVPRGTDEWRGWSFTTSKFWTSADGQDRADFTKGSGVIAVADPDEWDDFNGGSDTGTDFETTLASPKVWLGGAGATAEAVGVLKLPALGQTEALHVTTGATGQISDYTLIFDLYVGSGQGAWTALFQTDLTNATDGELFIANGGIGISGQYDGSLAYDAWNRVAFSFKVEDGAQVLSKYINGVLVGTQVVDANVADGSRWTIDGEKGFLLFSDENGETSDLYAASVAFTPEALDAEAIAALGGVDADGPLSGDQPEGAVQLSFDGALDATDFGTATVEMLDLSDARQLGNFAVIGSAMAEGGTVGAPEAALYDRSNGTDNLVIWESGAWTDLTFETTIRSMDDDTMGVVFSFDGEGSYYLLSLDNQTNARQLIRVEAGTATVLAAEAGGYTFNDEQDLAVTRVGGRIVVTLDGVALFGGAVTDSAPLGAGTVGLYSSGQQGAIFDDVVVRAPQLTADAGPDRIVIDWDGDGREAITLNGAASILPAGAAEALWTGRDLDAAGLTVEATATAGRNSFALTLDGTASDAVTVDLASGDRLIAADRFEDGDATGWTIVDATEFAGDGTAATGTADWHVIDGALVETSGAYSRELTWNGASHPDVWQRGWSPLGDGTFALHKGSYALWDGDDALTDYAIRAEVTAPEGAVGFMLNYVDENNYYKIELDARVNLFTLVKVVDNYESMIARGATSYTPGDTFTFEARIVDGKISATIDGTDLFAYPVEDHDIGAGRAGVWSWGAAGASFDDIAIVDLSSDFAVELHGTAGNDRLVGTDADEMLFAGAGRLDQIWGGAGADTFVFGDETANGQRETDRIADYETGIDRIDLGGAEIHEVRETAAGVTLWIGADLDQLVIAGVESFDDLSFA</sequence>
<gene>
    <name evidence="5" type="ORF">BYZ73_16405</name>
</gene>
<keyword evidence="3" id="KW-0677">Repeat</keyword>
<dbReference type="Gene3D" id="2.60.40.10">
    <property type="entry name" value="Immunoglobulins"/>
    <property type="match status" value="1"/>
</dbReference>
<feature type="domain" description="Peptidase M10 serralysin C-terminal" evidence="4">
    <location>
        <begin position="1940"/>
        <end position="2005"/>
    </location>
</feature>
<accession>A0ABX9DES9</accession>
<dbReference type="PANTHER" id="PTHR43143">
    <property type="entry name" value="METALLOPHOSPHOESTERASE, CALCINEURIN SUPERFAMILY"/>
    <property type="match status" value="1"/>
</dbReference>
<dbReference type="Gene3D" id="3.60.21.10">
    <property type="match status" value="1"/>
</dbReference>
<evidence type="ECO:0000256" key="1">
    <source>
        <dbReference type="ARBA" id="ARBA00004613"/>
    </source>
</evidence>
<name>A0ABX9DES9_9RHOB</name>
<dbReference type="InterPro" id="IPR029052">
    <property type="entry name" value="Metallo-depent_PP-like"/>
</dbReference>
<dbReference type="InterPro" id="IPR013783">
    <property type="entry name" value="Ig-like_fold"/>
</dbReference>
<dbReference type="InterPro" id="IPR013320">
    <property type="entry name" value="ConA-like_dom_sf"/>
</dbReference>
<dbReference type="Pfam" id="PF08548">
    <property type="entry name" value="Peptidase_M10_C"/>
    <property type="match status" value="1"/>
</dbReference>
<evidence type="ECO:0000313" key="6">
    <source>
        <dbReference type="Proteomes" id="UP000248659"/>
    </source>
</evidence>
<dbReference type="SUPFAM" id="SSF49899">
    <property type="entry name" value="Concanavalin A-like lectins/glucanases"/>
    <property type="match status" value="2"/>
</dbReference>
<dbReference type="RefSeq" id="WP_112316775.1">
    <property type="nucleotide sequence ID" value="NZ_MUAV01000022.1"/>
</dbReference>
<keyword evidence="2" id="KW-0964">Secreted</keyword>
<comment type="caution">
    <text evidence="5">The sequence shown here is derived from an EMBL/GenBank/DDBJ whole genome shotgun (WGS) entry which is preliminary data.</text>
</comment>
<dbReference type="SUPFAM" id="SSF56300">
    <property type="entry name" value="Metallo-dependent phosphatases"/>
    <property type="match status" value="1"/>
</dbReference>
<dbReference type="EMBL" id="MUAV01000022">
    <property type="protein sequence ID" value="RAP40244.1"/>
    <property type="molecule type" value="Genomic_DNA"/>
</dbReference>
<evidence type="ECO:0000259" key="4">
    <source>
        <dbReference type="Pfam" id="PF08548"/>
    </source>
</evidence>
<dbReference type="InterPro" id="IPR011049">
    <property type="entry name" value="Serralysin-like_metalloprot_C"/>
</dbReference>
<keyword evidence="6" id="KW-1185">Reference proteome</keyword>
<dbReference type="SUPFAM" id="SSF51120">
    <property type="entry name" value="beta-Roll"/>
    <property type="match status" value="1"/>
</dbReference>
<reference evidence="5 6" key="1">
    <citation type="submission" date="2017-01" db="EMBL/GenBank/DDBJ databases">
        <title>Genome sequence of Rhodovulum viride JA756.</title>
        <authorList>
            <person name="Lakshmi K.V."/>
            <person name="Tushar L.D."/>
            <person name="Sasikala C."/>
            <person name="Venkataramana C."/>
        </authorList>
    </citation>
    <scope>NUCLEOTIDE SEQUENCE [LARGE SCALE GENOMIC DNA]</scope>
    <source>
        <strain evidence="5 6">JA756</strain>
    </source>
</reference>
<dbReference type="Proteomes" id="UP000248659">
    <property type="component" value="Unassembled WGS sequence"/>
</dbReference>
<evidence type="ECO:0000256" key="3">
    <source>
        <dbReference type="ARBA" id="ARBA00022737"/>
    </source>
</evidence>
<evidence type="ECO:0000256" key="2">
    <source>
        <dbReference type="ARBA" id="ARBA00022525"/>
    </source>
</evidence>
<organism evidence="5 6">
    <name type="scientific">Rhodovulum viride</name>
    <dbReference type="NCBI Taxonomy" id="1231134"/>
    <lineage>
        <taxon>Bacteria</taxon>
        <taxon>Pseudomonadati</taxon>
        <taxon>Pseudomonadota</taxon>
        <taxon>Alphaproteobacteria</taxon>
        <taxon>Rhodobacterales</taxon>
        <taxon>Paracoccaceae</taxon>
        <taxon>Rhodovulum</taxon>
    </lineage>
</organism>
<proteinExistence type="predicted"/>
<comment type="subcellular location">
    <subcellularLocation>
        <location evidence="1">Secreted</location>
    </subcellularLocation>
</comment>